<protein>
    <recommendedName>
        <fullName evidence="3">IS6 family transposase</fullName>
    </recommendedName>
</protein>
<reference evidence="1 2" key="1">
    <citation type="submission" date="2023-07" db="EMBL/GenBank/DDBJ databases">
        <title>Sorghum-associated microbial communities from plants grown in Nebraska, USA.</title>
        <authorList>
            <person name="Schachtman D."/>
        </authorList>
    </citation>
    <scope>NUCLEOTIDE SEQUENCE [LARGE SCALE GENOMIC DNA]</scope>
    <source>
        <strain evidence="1 2">4099</strain>
    </source>
</reference>
<organism evidence="1 2">
    <name type="scientific">Luteimonas terrae</name>
    <dbReference type="NCBI Taxonomy" id="1530191"/>
    <lineage>
        <taxon>Bacteria</taxon>
        <taxon>Pseudomonadati</taxon>
        <taxon>Pseudomonadota</taxon>
        <taxon>Gammaproteobacteria</taxon>
        <taxon>Lysobacterales</taxon>
        <taxon>Lysobacteraceae</taxon>
        <taxon>Luteimonas</taxon>
    </lineage>
</organism>
<sequence>MCPAPGWVDIEITVASIRWVLVFSAYRLQFGLAPQHGLAQLM</sequence>
<gene>
    <name evidence="1" type="ORF">J2W68_002478</name>
</gene>
<proteinExistence type="predicted"/>
<dbReference type="Proteomes" id="UP001256588">
    <property type="component" value="Unassembled WGS sequence"/>
</dbReference>
<comment type="caution">
    <text evidence="1">The sequence shown here is derived from an EMBL/GenBank/DDBJ whole genome shotgun (WGS) entry which is preliminary data.</text>
</comment>
<evidence type="ECO:0008006" key="3">
    <source>
        <dbReference type="Google" id="ProtNLM"/>
    </source>
</evidence>
<evidence type="ECO:0000313" key="2">
    <source>
        <dbReference type="Proteomes" id="UP001256588"/>
    </source>
</evidence>
<accession>A0ABU1XY86</accession>
<dbReference type="EMBL" id="JAVDWO010000009">
    <property type="protein sequence ID" value="MDR7193741.1"/>
    <property type="molecule type" value="Genomic_DNA"/>
</dbReference>
<evidence type="ECO:0000313" key="1">
    <source>
        <dbReference type="EMBL" id="MDR7193741.1"/>
    </source>
</evidence>
<keyword evidence="2" id="KW-1185">Reference proteome</keyword>
<name>A0ABU1XY86_9GAMM</name>